<accession>A0AAD1U433</accession>
<sequence length="492" mass="56828">MELPKSINKKIKKYPNNIYLTGIGDFKKFSDFRTRTMVRSPVPIRSYGEISPTICNDSGFEHPYSKCGYSNNPESALTPLLSMKADTTAKCKTKEPFNFRVFPKFKERMRSFKTKTHIRKLKTTTTQEKHESANECSKTPASSVFSFDSHDIKVSKSPLHYKNMKELKEENRVQEVILNSLLQNTSNPNPILQKLLTSYTCRKYEKQIMELKSSHHSEIEQLKSSYTSQVETLQLEMSDLTTQVEKLEQENSLLKTESTQNLEKLAKNLEVSEHHAQELTMKLEKLLGTYKSLKLESKQLVKTNSEQKTQIDTLESTLDCCKKYCKEIEADNILYGKSKIRPYKLDVDPYELHKRLRQYESKNEILKSENIQITEKLDELKGFLQRLRITEEDLKTAMLTGSLKLEGFNSTIFDIGPTKSSVPQFNNHCVKRKRKCRIRKTSTMEISTPKIQRTVSRKGSHQMLQDHSLNVDQPLLSMISTNNMDNSTTLCS</sequence>
<gene>
    <name evidence="3" type="ORF">ECRASSUSDP1_LOCUS3153</name>
</gene>
<dbReference type="EMBL" id="CAMPGE010003019">
    <property type="protein sequence ID" value="CAI2361840.1"/>
    <property type="molecule type" value="Genomic_DNA"/>
</dbReference>
<comment type="caution">
    <text evidence="3">The sequence shown here is derived from an EMBL/GenBank/DDBJ whole genome shotgun (WGS) entry which is preliminary data.</text>
</comment>
<reference evidence="3" key="1">
    <citation type="submission" date="2023-07" db="EMBL/GenBank/DDBJ databases">
        <authorList>
            <consortium name="AG Swart"/>
            <person name="Singh M."/>
            <person name="Singh A."/>
            <person name="Seah K."/>
            <person name="Emmerich C."/>
        </authorList>
    </citation>
    <scope>NUCLEOTIDE SEQUENCE</scope>
    <source>
        <strain evidence="3">DP1</strain>
    </source>
</reference>
<feature type="region of interest" description="Disordered" evidence="2">
    <location>
        <begin position="122"/>
        <end position="142"/>
    </location>
</feature>
<evidence type="ECO:0000313" key="3">
    <source>
        <dbReference type="EMBL" id="CAI2361840.1"/>
    </source>
</evidence>
<dbReference type="AlphaFoldDB" id="A0AAD1U433"/>
<keyword evidence="1" id="KW-0175">Coiled coil</keyword>
<protein>
    <submittedName>
        <fullName evidence="3">Uncharacterized protein</fullName>
    </submittedName>
</protein>
<evidence type="ECO:0000313" key="4">
    <source>
        <dbReference type="Proteomes" id="UP001295684"/>
    </source>
</evidence>
<evidence type="ECO:0000256" key="1">
    <source>
        <dbReference type="SAM" id="Coils"/>
    </source>
</evidence>
<dbReference type="Proteomes" id="UP001295684">
    <property type="component" value="Unassembled WGS sequence"/>
</dbReference>
<keyword evidence="4" id="KW-1185">Reference proteome</keyword>
<feature type="coiled-coil region" evidence="1">
    <location>
        <begin position="230"/>
        <end position="296"/>
    </location>
</feature>
<proteinExistence type="predicted"/>
<name>A0AAD1U433_EUPCR</name>
<evidence type="ECO:0000256" key="2">
    <source>
        <dbReference type="SAM" id="MobiDB-lite"/>
    </source>
</evidence>
<organism evidence="3 4">
    <name type="scientific">Euplotes crassus</name>
    <dbReference type="NCBI Taxonomy" id="5936"/>
    <lineage>
        <taxon>Eukaryota</taxon>
        <taxon>Sar</taxon>
        <taxon>Alveolata</taxon>
        <taxon>Ciliophora</taxon>
        <taxon>Intramacronucleata</taxon>
        <taxon>Spirotrichea</taxon>
        <taxon>Hypotrichia</taxon>
        <taxon>Euplotida</taxon>
        <taxon>Euplotidae</taxon>
        <taxon>Moneuplotes</taxon>
    </lineage>
</organism>